<comment type="caution">
    <text evidence="2">The sequence shown here is derived from an EMBL/GenBank/DDBJ whole genome shotgun (WGS) entry which is preliminary data.</text>
</comment>
<feature type="region of interest" description="Disordered" evidence="1">
    <location>
        <begin position="92"/>
        <end position="134"/>
    </location>
</feature>
<evidence type="ECO:0000256" key="1">
    <source>
        <dbReference type="SAM" id="MobiDB-lite"/>
    </source>
</evidence>
<name>A0AAD9WQA8_9ROSI</name>
<gene>
    <name evidence="2" type="ORF">Ddye_027246</name>
</gene>
<dbReference type="Proteomes" id="UP001280121">
    <property type="component" value="Unassembled WGS sequence"/>
</dbReference>
<reference evidence="2" key="1">
    <citation type="journal article" date="2023" name="Plant J.">
        <title>Genome sequences and population genomics provide insights into the demographic history, inbreeding, and mutation load of two 'living fossil' tree species of Dipteronia.</title>
        <authorList>
            <person name="Feng Y."/>
            <person name="Comes H.P."/>
            <person name="Chen J."/>
            <person name="Zhu S."/>
            <person name="Lu R."/>
            <person name="Zhang X."/>
            <person name="Li P."/>
            <person name="Qiu J."/>
            <person name="Olsen K.M."/>
            <person name="Qiu Y."/>
        </authorList>
    </citation>
    <scope>NUCLEOTIDE SEQUENCE</scope>
    <source>
        <strain evidence="2">KIB01</strain>
    </source>
</reference>
<dbReference type="AlphaFoldDB" id="A0AAD9WQA8"/>
<organism evidence="2 3">
    <name type="scientific">Dipteronia dyeriana</name>
    <dbReference type="NCBI Taxonomy" id="168575"/>
    <lineage>
        <taxon>Eukaryota</taxon>
        <taxon>Viridiplantae</taxon>
        <taxon>Streptophyta</taxon>
        <taxon>Embryophyta</taxon>
        <taxon>Tracheophyta</taxon>
        <taxon>Spermatophyta</taxon>
        <taxon>Magnoliopsida</taxon>
        <taxon>eudicotyledons</taxon>
        <taxon>Gunneridae</taxon>
        <taxon>Pentapetalae</taxon>
        <taxon>rosids</taxon>
        <taxon>malvids</taxon>
        <taxon>Sapindales</taxon>
        <taxon>Sapindaceae</taxon>
        <taxon>Hippocastanoideae</taxon>
        <taxon>Acereae</taxon>
        <taxon>Dipteronia</taxon>
    </lineage>
</organism>
<accession>A0AAD9WQA8</accession>
<keyword evidence="3" id="KW-1185">Reference proteome</keyword>
<evidence type="ECO:0000313" key="2">
    <source>
        <dbReference type="EMBL" id="KAK2639451.1"/>
    </source>
</evidence>
<feature type="compositionally biased region" description="Low complexity" evidence="1">
    <location>
        <begin position="92"/>
        <end position="106"/>
    </location>
</feature>
<proteinExistence type="predicted"/>
<sequence>MSRLLLRFMITYAIDEEIFSALVHCTLPVKSRHVVCKTHLISYPCHMLLDLQLKVVQNGHDQPCRAETSSKTFTDFPSLSEVSTSCLTLSLSSTRASVSSSSALRSPPMEKQKRQQASIATEPNNDNTTSMAGK</sequence>
<dbReference type="EMBL" id="JANJYI010000008">
    <property type="protein sequence ID" value="KAK2639451.1"/>
    <property type="molecule type" value="Genomic_DNA"/>
</dbReference>
<evidence type="ECO:0000313" key="3">
    <source>
        <dbReference type="Proteomes" id="UP001280121"/>
    </source>
</evidence>
<feature type="compositionally biased region" description="Polar residues" evidence="1">
    <location>
        <begin position="115"/>
        <end position="134"/>
    </location>
</feature>
<protein>
    <submittedName>
        <fullName evidence="2">Uncharacterized protein</fullName>
    </submittedName>
</protein>